<reference evidence="1" key="1">
    <citation type="submission" date="2023-10" db="EMBL/GenBank/DDBJ databases">
        <title>Genome assembly of Pristionchus species.</title>
        <authorList>
            <person name="Yoshida K."/>
            <person name="Sommer R.J."/>
        </authorList>
    </citation>
    <scope>NUCLEOTIDE SEQUENCE</scope>
    <source>
        <strain evidence="1">RS0144</strain>
    </source>
</reference>
<gene>
    <name evidence="1" type="ORF">PENTCL1PPCAC_23608</name>
</gene>
<protein>
    <submittedName>
        <fullName evidence="1">Uncharacterized protein</fullName>
    </submittedName>
</protein>
<keyword evidence="2" id="KW-1185">Reference proteome</keyword>
<comment type="caution">
    <text evidence="1">The sequence shown here is derived from an EMBL/GenBank/DDBJ whole genome shotgun (WGS) entry which is preliminary data.</text>
</comment>
<sequence>FEKPKDQEIVMEDVSFAEFLVTLQMIYDTRRQFDRFFNLTFEHTFTLVLSLPACLHLLVFQCGVSSVNG</sequence>
<dbReference type="AlphaFoldDB" id="A0AAV5U5Q0"/>
<dbReference type="EMBL" id="BTSX01000005">
    <property type="protein sequence ID" value="GMT01434.1"/>
    <property type="molecule type" value="Genomic_DNA"/>
</dbReference>
<proteinExistence type="predicted"/>
<name>A0AAV5U5Q0_9BILA</name>
<organism evidence="1 2">
    <name type="scientific">Pristionchus entomophagus</name>
    <dbReference type="NCBI Taxonomy" id="358040"/>
    <lineage>
        <taxon>Eukaryota</taxon>
        <taxon>Metazoa</taxon>
        <taxon>Ecdysozoa</taxon>
        <taxon>Nematoda</taxon>
        <taxon>Chromadorea</taxon>
        <taxon>Rhabditida</taxon>
        <taxon>Rhabditina</taxon>
        <taxon>Diplogasteromorpha</taxon>
        <taxon>Diplogasteroidea</taxon>
        <taxon>Neodiplogasteridae</taxon>
        <taxon>Pristionchus</taxon>
    </lineage>
</organism>
<dbReference type="Proteomes" id="UP001432027">
    <property type="component" value="Unassembled WGS sequence"/>
</dbReference>
<accession>A0AAV5U5Q0</accession>
<evidence type="ECO:0000313" key="2">
    <source>
        <dbReference type="Proteomes" id="UP001432027"/>
    </source>
</evidence>
<evidence type="ECO:0000313" key="1">
    <source>
        <dbReference type="EMBL" id="GMT01434.1"/>
    </source>
</evidence>
<feature type="non-terminal residue" evidence="1">
    <location>
        <position position="1"/>
    </location>
</feature>